<dbReference type="GO" id="GO:0003824">
    <property type="term" value="F:catalytic activity"/>
    <property type="evidence" value="ECO:0007669"/>
    <property type="project" value="InterPro"/>
</dbReference>
<evidence type="ECO:0000256" key="4">
    <source>
        <dbReference type="ARBA" id="ARBA00022723"/>
    </source>
</evidence>
<gene>
    <name evidence="8" type="ORF">Pmgp_00047</name>
</gene>
<keyword evidence="6" id="KW-0411">Iron-sulfur</keyword>
<dbReference type="SFLD" id="SFLDG01109">
    <property type="entry name" value="Uncharacterised_Radical_SAM_Su"/>
    <property type="match status" value="1"/>
</dbReference>
<evidence type="ECO:0000313" key="8">
    <source>
        <dbReference type="EMBL" id="TEB13647.1"/>
    </source>
</evidence>
<dbReference type="OrthoDB" id="9764628at2"/>
<evidence type="ECO:0000256" key="2">
    <source>
        <dbReference type="ARBA" id="ARBA00022485"/>
    </source>
</evidence>
<dbReference type="Pfam" id="PF04055">
    <property type="entry name" value="Radical_SAM"/>
    <property type="match status" value="1"/>
</dbReference>
<keyword evidence="3" id="KW-0949">S-adenosyl-L-methionine</keyword>
<keyword evidence="9" id="KW-1185">Reference proteome</keyword>
<evidence type="ECO:0000256" key="3">
    <source>
        <dbReference type="ARBA" id="ARBA00022691"/>
    </source>
</evidence>
<dbReference type="CDD" id="cd01335">
    <property type="entry name" value="Radical_SAM"/>
    <property type="match status" value="1"/>
</dbReference>
<feature type="domain" description="Radical SAM core" evidence="7">
    <location>
        <begin position="186"/>
        <end position="356"/>
    </location>
</feature>
<dbReference type="Gene3D" id="3.20.20.70">
    <property type="entry name" value="Aldolase class I"/>
    <property type="match status" value="1"/>
</dbReference>
<keyword evidence="2" id="KW-0004">4Fe-4S</keyword>
<dbReference type="GO" id="GO:0046872">
    <property type="term" value="F:metal ion binding"/>
    <property type="evidence" value="ECO:0007669"/>
    <property type="project" value="UniProtKB-KW"/>
</dbReference>
<dbReference type="Proteomes" id="UP000297597">
    <property type="component" value="Unassembled WGS sequence"/>
</dbReference>
<dbReference type="InterPro" id="IPR007197">
    <property type="entry name" value="rSAM"/>
</dbReference>
<dbReference type="EMBL" id="QFFZ01000001">
    <property type="protein sequence ID" value="TEB13647.1"/>
    <property type="molecule type" value="Genomic_DNA"/>
</dbReference>
<dbReference type="PANTHER" id="PTHR30352:SF5">
    <property type="entry name" value="PYRUVATE FORMATE-LYASE 1-ACTIVATING ENZYME"/>
    <property type="match status" value="1"/>
</dbReference>
<dbReference type="InterPro" id="IPR013785">
    <property type="entry name" value="Aldolase_TIM"/>
</dbReference>
<organism evidence="8 9">
    <name type="scientific">Pelotomaculum propionicicum</name>
    <dbReference type="NCBI Taxonomy" id="258475"/>
    <lineage>
        <taxon>Bacteria</taxon>
        <taxon>Bacillati</taxon>
        <taxon>Bacillota</taxon>
        <taxon>Clostridia</taxon>
        <taxon>Eubacteriales</taxon>
        <taxon>Desulfotomaculaceae</taxon>
        <taxon>Pelotomaculum</taxon>
    </lineage>
</organism>
<dbReference type="InterPro" id="IPR058240">
    <property type="entry name" value="rSAM_sf"/>
</dbReference>
<reference evidence="8 9" key="1">
    <citation type="journal article" date="2018" name="Environ. Microbiol.">
        <title>Novel energy conservation strategies and behaviour of Pelotomaculum schinkii driving syntrophic propionate catabolism.</title>
        <authorList>
            <person name="Hidalgo-Ahumada C.A.P."/>
            <person name="Nobu M.K."/>
            <person name="Narihiro T."/>
            <person name="Tamaki H."/>
            <person name="Liu W.T."/>
            <person name="Kamagata Y."/>
            <person name="Stams A.J.M."/>
            <person name="Imachi H."/>
            <person name="Sousa D.Z."/>
        </authorList>
    </citation>
    <scope>NUCLEOTIDE SEQUENCE [LARGE SCALE GENOMIC DNA]</scope>
    <source>
        <strain evidence="8 9">MGP</strain>
    </source>
</reference>
<accession>A0A4Y7RZB6</accession>
<dbReference type="RefSeq" id="WP_134211963.1">
    <property type="nucleotide sequence ID" value="NZ_QFFZ01000001.1"/>
</dbReference>
<keyword evidence="5" id="KW-0408">Iron</keyword>
<proteinExistence type="predicted"/>
<keyword evidence="4" id="KW-0479">Metal-binding</keyword>
<evidence type="ECO:0000256" key="6">
    <source>
        <dbReference type="ARBA" id="ARBA00023014"/>
    </source>
</evidence>
<protein>
    <recommendedName>
        <fullName evidence="7">Radical SAM core domain-containing protein</fullName>
    </recommendedName>
</protein>
<dbReference type="AlphaFoldDB" id="A0A4Y7RZB6"/>
<evidence type="ECO:0000256" key="5">
    <source>
        <dbReference type="ARBA" id="ARBA00023004"/>
    </source>
</evidence>
<name>A0A4Y7RZB6_9FIRM</name>
<dbReference type="SFLD" id="SFLDS00029">
    <property type="entry name" value="Radical_SAM"/>
    <property type="match status" value="1"/>
</dbReference>
<dbReference type="InterPro" id="IPR034457">
    <property type="entry name" value="Organic_radical-activating"/>
</dbReference>
<evidence type="ECO:0000256" key="1">
    <source>
        <dbReference type="ARBA" id="ARBA00001966"/>
    </source>
</evidence>
<evidence type="ECO:0000313" key="9">
    <source>
        <dbReference type="Proteomes" id="UP000297597"/>
    </source>
</evidence>
<sequence>MYRLVFAGDDGQLYDHHSLRATGRTGDRFIELNEDDLEKLPAGASLVMVPGGRPVGVSRAGRFSLLERNPWRKGRAWAVGALLPQGYTRTLLPSYQRAQAERPAPLLGYAAVACRDGEMFVAACKTDNPERWAPAHYDSSGLPALVTEKVKQYPANRILRQLAHCALEYHCFTAQNIFYGRWEGGIPVSPACNAGCLGCISKQPAECCPSPQARIEYQPEPGEIAEIAVPHLRSGDGPIVSFGQGCEGEPALAAKTIVKAIEMIRGNTGGGTINMNSNAGFTAGVADICRAGLDALRVTLIGAGEETYKTYHRPHNFDLADVRNSIKIAVSGGVYTSLNLLVCPGLTDREEETRALLELVRDTGVNMIQLRNLNIDPDFLFQHLPPQSGEVLGIPALIEMLREVPGLTVGSFSRPVR</sequence>
<dbReference type="PANTHER" id="PTHR30352">
    <property type="entry name" value="PYRUVATE FORMATE-LYASE-ACTIVATING ENZYME"/>
    <property type="match status" value="1"/>
</dbReference>
<dbReference type="GO" id="GO:0051539">
    <property type="term" value="F:4 iron, 4 sulfur cluster binding"/>
    <property type="evidence" value="ECO:0007669"/>
    <property type="project" value="UniProtKB-KW"/>
</dbReference>
<evidence type="ECO:0000259" key="7">
    <source>
        <dbReference type="Pfam" id="PF04055"/>
    </source>
</evidence>
<comment type="cofactor">
    <cofactor evidence="1">
        <name>[4Fe-4S] cluster</name>
        <dbReference type="ChEBI" id="CHEBI:49883"/>
    </cofactor>
</comment>
<comment type="caution">
    <text evidence="8">The sequence shown here is derived from an EMBL/GenBank/DDBJ whole genome shotgun (WGS) entry which is preliminary data.</text>
</comment>
<dbReference type="SUPFAM" id="SSF102114">
    <property type="entry name" value="Radical SAM enzymes"/>
    <property type="match status" value="1"/>
</dbReference>